<dbReference type="InterPro" id="IPR036701">
    <property type="entry name" value="RraB-like_sf"/>
</dbReference>
<evidence type="ECO:0000313" key="5">
    <source>
        <dbReference type="Proteomes" id="UP000314285"/>
    </source>
</evidence>
<evidence type="ECO:0000313" key="2">
    <source>
        <dbReference type="EMBL" id="HCM30745.1"/>
    </source>
</evidence>
<sequence length="128" mass="15064">MTRDYQQFPDDENGDVLWQMYEDGNDLSDLHEVEFSIVFKTQELAEKCALHLLQQEQKVSMFQEDEQTDGANLWIVNIHINMIPEHEDIVDLEEWFTKIAGEFDGEYDGWGCMSYIYEDEEESPNISS</sequence>
<dbReference type="GeneID" id="56306706"/>
<evidence type="ECO:0000313" key="3">
    <source>
        <dbReference type="EMBL" id="TNX91387.1"/>
    </source>
</evidence>
<dbReference type="InterPro" id="IPR009671">
    <property type="entry name" value="RraB_dom"/>
</dbReference>
<evidence type="ECO:0000313" key="4">
    <source>
        <dbReference type="Proteomes" id="UP000262257"/>
    </source>
</evidence>
<evidence type="ECO:0000259" key="1">
    <source>
        <dbReference type="Pfam" id="PF06877"/>
    </source>
</evidence>
<dbReference type="STRING" id="40216.GCA_001917365_02758"/>
<dbReference type="Gene3D" id="3.30.70.970">
    <property type="entry name" value="RraB-like"/>
    <property type="match status" value="1"/>
</dbReference>
<gene>
    <name evidence="2" type="ORF">DIC32_03095</name>
    <name evidence="3" type="ORF">FHY67_10410</name>
</gene>
<name>A0A2T1J055_ACIRA</name>
<dbReference type="RefSeq" id="WP_005018810.1">
    <property type="nucleotide sequence ID" value="NZ_BKHE01000035.1"/>
</dbReference>
<organism evidence="3 5">
    <name type="scientific">Acinetobacter radioresistens</name>
    <dbReference type="NCBI Taxonomy" id="40216"/>
    <lineage>
        <taxon>Bacteria</taxon>
        <taxon>Pseudomonadati</taxon>
        <taxon>Pseudomonadota</taxon>
        <taxon>Gammaproteobacteria</taxon>
        <taxon>Moraxellales</taxon>
        <taxon>Moraxellaceae</taxon>
        <taxon>Acinetobacter</taxon>
    </lineage>
</organism>
<feature type="domain" description="Regulator of ribonuclease activity B" evidence="1">
    <location>
        <begin position="11"/>
        <end position="112"/>
    </location>
</feature>
<reference evidence="2 4" key="1">
    <citation type="journal article" date="2018" name="Nat. Biotechnol.">
        <title>A standardized bacterial taxonomy based on genome phylogeny substantially revises the tree of life.</title>
        <authorList>
            <person name="Parks D.H."/>
            <person name="Chuvochina M."/>
            <person name="Waite D.W."/>
            <person name="Rinke C."/>
            <person name="Skarshewski A."/>
            <person name="Chaumeil P.A."/>
            <person name="Hugenholtz P."/>
        </authorList>
    </citation>
    <scope>NUCLEOTIDE SEQUENCE [LARGE SCALE GENOMIC DNA]</scope>
    <source>
        <strain evidence="2">UBA10045</strain>
    </source>
</reference>
<comment type="caution">
    <text evidence="3">The sequence shown here is derived from an EMBL/GenBank/DDBJ whole genome shotgun (WGS) entry which is preliminary data.</text>
</comment>
<proteinExistence type="predicted"/>
<dbReference type="EMBL" id="DPXL01000043">
    <property type="protein sequence ID" value="HCM30745.1"/>
    <property type="molecule type" value="Genomic_DNA"/>
</dbReference>
<dbReference type="KEGG" id="arj:DOM24_11455"/>
<dbReference type="Proteomes" id="UP000262257">
    <property type="component" value="Unassembled WGS sequence"/>
</dbReference>
<dbReference type="AlphaFoldDB" id="A0A2T1J055"/>
<dbReference type="Proteomes" id="UP000314285">
    <property type="component" value="Unassembled WGS sequence"/>
</dbReference>
<reference evidence="3 5" key="2">
    <citation type="submission" date="2019-06" db="EMBL/GenBank/DDBJ databases">
        <title>Genome of Acinetobacter radioresistens APH1, a phenol degrading strain.</title>
        <authorList>
            <person name="Liu Y."/>
        </authorList>
    </citation>
    <scope>NUCLEOTIDE SEQUENCE [LARGE SCALE GENOMIC DNA]</scope>
    <source>
        <strain evidence="3 5">APH1</strain>
    </source>
</reference>
<dbReference type="Pfam" id="PF06877">
    <property type="entry name" value="RraB"/>
    <property type="match status" value="1"/>
</dbReference>
<accession>A0A2T1J055</accession>
<dbReference type="SUPFAM" id="SSF89946">
    <property type="entry name" value="Hypothetical protein VC0424"/>
    <property type="match status" value="1"/>
</dbReference>
<protein>
    <submittedName>
        <fullName evidence="3">Ribonuclease E inhibitor RraB</fullName>
    </submittedName>
</protein>
<dbReference type="EMBL" id="VFBM01000007">
    <property type="protein sequence ID" value="TNX91387.1"/>
    <property type="molecule type" value="Genomic_DNA"/>
</dbReference>